<feature type="signal peptide" evidence="2">
    <location>
        <begin position="1"/>
        <end position="23"/>
    </location>
</feature>
<evidence type="ECO:0000313" key="4">
    <source>
        <dbReference type="Proteomes" id="UP000663792"/>
    </source>
</evidence>
<feature type="chain" id="PRO_5037152300" evidence="2">
    <location>
        <begin position="24"/>
        <end position="371"/>
    </location>
</feature>
<evidence type="ECO:0000256" key="2">
    <source>
        <dbReference type="SAM" id="SignalP"/>
    </source>
</evidence>
<dbReference type="Pfam" id="PF13343">
    <property type="entry name" value="SBP_bac_6"/>
    <property type="match status" value="1"/>
</dbReference>
<accession>A0A938YAG9</accession>
<evidence type="ECO:0000256" key="1">
    <source>
        <dbReference type="ARBA" id="ARBA00022729"/>
    </source>
</evidence>
<sequence>MLALSGVALLAMAACGSSEPTAAAGGTGSGPADATATFDDAALEALGGQENAEFLDGLYQQAVDAGQTTITVYGVTATSSASLYEAFSARYPEITVDHVTIFGAELQNRVASEQTTGQYVADNVSVSGADAVYLTDNDYLAEQQPLLAADLPEEYKPAGDTLFGGNTYLYTLSYNTDEVSADEVPTSFEELLDPKWKGRIGMGDPAAGATGFVAAAIHDGKLEESWLDEFKANEPVILPSERDVFTAVSTGQIALGLGNYIRGEAFLAVDDLPVGFVAKFEDGVSDGVFYRGTVKNAPNAIASDLLTSWWLTPEAQTLIAAQGQPGLMPGAPAVPGQPPLSEITVNPSPPFAEYADYSTWAMDLFKKVFTG</sequence>
<evidence type="ECO:0000313" key="3">
    <source>
        <dbReference type="EMBL" id="MBM9466997.1"/>
    </source>
</evidence>
<protein>
    <submittedName>
        <fullName evidence="3">Extracellular solute-binding protein</fullName>
    </submittedName>
</protein>
<reference evidence="3" key="1">
    <citation type="submission" date="2021-01" db="EMBL/GenBank/DDBJ databases">
        <title>YIM 132084 draft genome.</title>
        <authorList>
            <person name="An D."/>
        </authorList>
    </citation>
    <scope>NUCLEOTIDE SEQUENCE</scope>
    <source>
        <strain evidence="3">YIM 132084</strain>
    </source>
</reference>
<dbReference type="EMBL" id="JAERWK010000008">
    <property type="protein sequence ID" value="MBM9466997.1"/>
    <property type="molecule type" value="Genomic_DNA"/>
</dbReference>
<dbReference type="PANTHER" id="PTHR30006">
    <property type="entry name" value="THIAMINE-BINDING PERIPLASMIC PROTEIN-RELATED"/>
    <property type="match status" value="1"/>
</dbReference>
<dbReference type="AlphaFoldDB" id="A0A938YAG9"/>
<dbReference type="SUPFAM" id="SSF53850">
    <property type="entry name" value="Periplasmic binding protein-like II"/>
    <property type="match status" value="1"/>
</dbReference>
<name>A0A938YAG9_9ACTN</name>
<dbReference type="PANTHER" id="PTHR30006:SF24">
    <property type="entry name" value="SLL0237 PROTEIN"/>
    <property type="match status" value="1"/>
</dbReference>
<organism evidence="3 4">
    <name type="scientific">Nakamurella leprariae</name>
    <dbReference type="NCBI Taxonomy" id="2803911"/>
    <lineage>
        <taxon>Bacteria</taxon>
        <taxon>Bacillati</taxon>
        <taxon>Actinomycetota</taxon>
        <taxon>Actinomycetes</taxon>
        <taxon>Nakamurellales</taxon>
        <taxon>Nakamurellaceae</taxon>
        <taxon>Nakamurella</taxon>
    </lineage>
</organism>
<dbReference type="Proteomes" id="UP000663792">
    <property type="component" value="Unassembled WGS sequence"/>
</dbReference>
<comment type="caution">
    <text evidence="3">The sequence shown here is derived from an EMBL/GenBank/DDBJ whole genome shotgun (WGS) entry which is preliminary data.</text>
</comment>
<dbReference type="RefSeq" id="WP_205259927.1">
    <property type="nucleotide sequence ID" value="NZ_JAERWK010000008.1"/>
</dbReference>
<proteinExistence type="predicted"/>
<keyword evidence="1 2" id="KW-0732">Signal</keyword>
<keyword evidence="4" id="KW-1185">Reference proteome</keyword>
<dbReference type="Gene3D" id="3.40.190.10">
    <property type="entry name" value="Periplasmic binding protein-like II"/>
    <property type="match status" value="2"/>
</dbReference>
<gene>
    <name evidence="3" type="ORF">JL106_06830</name>
</gene>